<proteinExistence type="predicted"/>
<feature type="region of interest" description="Disordered" evidence="1">
    <location>
        <begin position="149"/>
        <end position="168"/>
    </location>
</feature>
<dbReference type="EMBL" id="OB794099">
    <property type="protein sequence ID" value="CAD7429490.1"/>
    <property type="molecule type" value="Genomic_DNA"/>
</dbReference>
<feature type="region of interest" description="Disordered" evidence="1">
    <location>
        <begin position="15"/>
        <end position="65"/>
    </location>
</feature>
<sequence length="183" mass="18976">MGALLIQVGNALQVGGRGGEKGPALRRVKRNANPRGSRSCGGGGGGGDQEKPPPVHPTKIRTSISPSSAVKLNTTSALANYATEAGVRCPFGHSCVSSPKACFVAPCPQYDCVRTLPSEDLNCQGMVHPGYFTHPVPCPAGCPTTSGSNSPRIGASPSRGEYSSITYSPPGEAPYQKFRSTYL</sequence>
<dbReference type="AlphaFoldDB" id="A0A7R9HNV8"/>
<gene>
    <name evidence="2" type="ORF">TMSB3V08_LOCUS6267</name>
</gene>
<accession>A0A7R9HNV8</accession>
<reference evidence="2" key="1">
    <citation type="submission" date="2020-11" db="EMBL/GenBank/DDBJ databases">
        <authorList>
            <person name="Tran Van P."/>
        </authorList>
    </citation>
    <scope>NUCLEOTIDE SEQUENCE</scope>
</reference>
<name>A0A7R9HNV8_9NEOP</name>
<organism evidence="2">
    <name type="scientific">Timema monikensis</name>
    <dbReference type="NCBI Taxonomy" id="170555"/>
    <lineage>
        <taxon>Eukaryota</taxon>
        <taxon>Metazoa</taxon>
        <taxon>Ecdysozoa</taxon>
        <taxon>Arthropoda</taxon>
        <taxon>Hexapoda</taxon>
        <taxon>Insecta</taxon>
        <taxon>Pterygota</taxon>
        <taxon>Neoptera</taxon>
        <taxon>Polyneoptera</taxon>
        <taxon>Phasmatodea</taxon>
        <taxon>Timematodea</taxon>
        <taxon>Timematoidea</taxon>
        <taxon>Timematidae</taxon>
        <taxon>Timema</taxon>
    </lineage>
</organism>
<evidence type="ECO:0000256" key="1">
    <source>
        <dbReference type="SAM" id="MobiDB-lite"/>
    </source>
</evidence>
<protein>
    <submittedName>
        <fullName evidence="2">Uncharacterized protein</fullName>
    </submittedName>
</protein>
<evidence type="ECO:0000313" key="2">
    <source>
        <dbReference type="EMBL" id="CAD7429490.1"/>
    </source>
</evidence>